<gene>
    <name evidence="1" type="ORF">L210DRAFT_3526656</name>
</gene>
<proteinExistence type="predicted"/>
<accession>A0AAD4C344</accession>
<evidence type="ECO:0000313" key="1">
    <source>
        <dbReference type="EMBL" id="KAF8447549.1"/>
    </source>
</evidence>
<organism evidence="1 2">
    <name type="scientific">Boletus edulis BED1</name>
    <dbReference type="NCBI Taxonomy" id="1328754"/>
    <lineage>
        <taxon>Eukaryota</taxon>
        <taxon>Fungi</taxon>
        <taxon>Dikarya</taxon>
        <taxon>Basidiomycota</taxon>
        <taxon>Agaricomycotina</taxon>
        <taxon>Agaricomycetes</taxon>
        <taxon>Agaricomycetidae</taxon>
        <taxon>Boletales</taxon>
        <taxon>Boletineae</taxon>
        <taxon>Boletaceae</taxon>
        <taxon>Boletoideae</taxon>
        <taxon>Boletus</taxon>
    </lineage>
</organism>
<reference evidence="1" key="2">
    <citation type="journal article" date="2020" name="Nat. Commun.">
        <title>Large-scale genome sequencing of mycorrhizal fungi provides insights into the early evolution of symbiotic traits.</title>
        <authorList>
            <person name="Miyauchi S."/>
            <person name="Kiss E."/>
            <person name="Kuo A."/>
            <person name="Drula E."/>
            <person name="Kohler A."/>
            <person name="Sanchez-Garcia M."/>
            <person name="Morin E."/>
            <person name="Andreopoulos B."/>
            <person name="Barry K.W."/>
            <person name="Bonito G."/>
            <person name="Buee M."/>
            <person name="Carver A."/>
            <person name="Chen C."/>
            <person name="Cichocki N."/>
            <person name="Clum A."/>
            <person name="Culley D."/>
            <person name="Crous P.W."/>
            <person name="Fauchery L."/>
            <person name="Girlanda M."/>
            <person name="Hayes R.D."/>
            <person name="Keri Z."/>
            <person name="LaButti K."/>
            <person name="Lipzen A."/>
            <person name="Lombard V."/>
            <person name="Magnuson J."/>
            <person name="Maillard F."/>
            <person name="Murat C."/>
            <person name="Nolan M."/>
            <person name="Ohm R.A."/>
            <person name="Pangilinan J."/>
            <person name="Pereira M.F."/>
            <person name="Perotto S."/>
            <person name="Peter M."/>
            <person name="Pfister S."/>
            <person name="Riley R."/>
            <person name="Sitrit Y."/>
            <person name="Stielow J.B."/>
            <person name="Szollosi G."/>
            <person name="Zifcakova L."/>
            <person name="Stursova M."/>
            <person name="Spatafora J.W."/>
            <person name="Tedersoo L."/>
            <person name="Vaario L.M."/>
            <person name="Yamada A."/>
            <person name="Yan M."/>
            <person name="Wang P."/>
            <person name="Xu J."/>
            <person name="Bruns T."/>
            <person name="Baldrian P."/>
            <person name="Vilgalys R."/>
            <person name="Dunand C."/>
            <person name="Henrissat B."/>
            <person name="Grigoriev I.V."/>
            <person name="Hibbett D."/>
            <person name="Nagy L.G."/>
            <person name="Martin F.M."/>
        </authorList>
    </citation>
    <scope>NUCLEOTIDE SEQUENCE</scope>
    <source>
        <strain evidence="1">BED1</strain>
    </source>
</reference>
<dbReference type="Proteomes" id="UP001194468">
    <property type="component" value="Unassembled WGS sequence"/>
</dbReference>
<protein>
    <recommendedName>
        <fullName evidence="3">G domain-containing protein</fullName>
    </recommendedName>
</protein>
<sequence length="309" mass="35970">MSQKPLRFRVPDIKFRVLVVGRANAGKTSILQRVCETTESPKIYRINHMGRREEIRFTPTTERGDHDIEDELVFTNHDGYVFHDSCGFESGNEAELQIVQNFVRKKATARRLKDRLHAVWYCIPMENDRPILDMKFFGVICPDKNVPVIAVFTKYDQFKRDIKIKLAMRSGGRSLTAKDVDGEVEKVFQEQYWDVVKDESPRYVRLEKMHKVGERCDALITETSNALSTNVATLMLLAVQRGNLEISVRMAMERTSLDGNGLSKVKSCTKYFPHLWVCKNDFINEPWLTDYISFWWWMVRKIMQSLCLG</sequence>
<evidence type="ECO:0008006" key="3">
    <source>
        <dbReference type="Google" id="ProtNLM"/>
    </source>
</evidence>
<dbReference type="Gene3D" id="3.40.50.300">
    <property type="entry name" value="P-loop containing nucleotide triphosphate hydrolases"/>
    <property type="match status" value="1"/>
</dbReference>
<dbReference type="SUPFAM" id="SSF52540">
    <property type="entry name" value="P-loop containing nucleoside triphosphate hydrolases"/>
    <property type="match status" value="1"/>
</dbReference>
<name>A0AAD4C344_BOLED</name>
<dbReference type="InterPro" id="IPR027417">
    <property type="entry name" value="P-loop_NTPase"/>
</dbReference>
<dbReference type="CDD" id="cd00882">
    <property type="entry name" value="Ras_like_GTPase"/>
    <property type="match status" value="1"/>
</dbReference>
<comment type="caution">
    <text evidence="1">The sequence shown here is derived from an EMBL/GenBank/DDBJ whole genome shotgun (WGS) entry which is preliminary data.</text>
</comment>
<keyword evidence="2" id="KW-1185">Reference proteome</keyword>
<dbReference type="AlphaFoldDB" id="A0AAD4C344"/>
<dbReference type="EMBL" id="WHUW01000004">
    <property type="protein sequence ID" value="KAF8447549.1"/>
    <property type="molecule type" value="Genomic_DNA"/>
</dbReference>
<reference evidence="1" key="1">
    <citation type="submission" date="2019-10" db="EMBL/GenBank/DDBJ databases">
        <authorList>
            <consortium name="DOE Joint Genome Institute"/>
            <person name="Kuo A."/>
            <person name="Miyauchi S."/>
            <person name="Kiss E."/>
            <person name="Drula E."/>
            <person name="Kohler A."/>
            <person name="Sanchez-Garcia M."/>
            <person name="Andreopoulos B."/>
            <person name="Barry K.W."/>
            <person name="Bonito G."/>
            <person name="Buee M."/>
            <person name="Carver A."/>
            <person name="Chen C."/>
            <person name="Cichocki N."/>
            <person name="Clum A."/>
            <person name="Culley D."/>
            <person name="Crous P.W."/>
            <person name="Fauchery L."/>
            <person name="Girlanda M."/>
            <person name="Hayes R."/>
            <person name="Keri Z."/>
            <person name="LaButti K."/>
            <person name="Lipzen A."/>
            <person name="Lombard V."/>
            <person name="Magnuson J."/>
            <person name="Maillard F."/>
            <person name="Morin E."/>
            <person name="Murat C."/>
            <person name="Nolan M."/>
            <person name="Ohm R."/>
            <person name="Pangilinan J."/>
            <person name="Pereira M."/>
            <person name="Perotto S."/>
            <person name="Peter M."/>
            <person name="Riley R."/>
            <person name="Sitrit Y."/>
            <person name="Stielow B."/>
            <person name="Szollosi G."/>
            <person name="Zifcakova L."/>
            <person name="Stursova M."/>
            <person name="Spatafora J.W."/>
            <person name="Tedersoo L."/>
            <person name="Vaario L.-M."/>
            <person name="Yamada A."/>
            <person name="Yan M."/>
            <person name="Wang P."/>
            <person name="Xu J."/>
            <person name="Bruns T."/>
            <person name="Baldrian P."/>
            <person name="Vilgalys R."/>
            <person name="Henrissat B."/>
            <person name="Grigoriev I.V."/>
            <person name="Hibbett D."/>
            <person name="Nagy L.G."/>
            <person name="Martin F.M."/>
        </authorList>
    </citation>
    <scope>NUCLEOTIDE SEQUENCE</scope>
    <source>
        <strain evidence="1">BED1</strain>
    </source>
</reference>
<evidence type="ECO:0000313" key="2">
    <source>
        <dbReference type="Proteomes" id="UP001194468"/>
    </source>
</evidence>